<organism evidence="2 3">
    <name type="scientific">Cichlidogyrus casuarinus</name>
    <dbReference type="NCBI Taxonomy" id="1844966"/>
    <lineage>
        <taxon>Eukaryota</taxon>
        <taxon>Metazoa</taxon>
        <taxon>Spiralia</taxon>
        <taxon>Lophotrochozoa</taxon>
        <taxon>Platyhelminthes</taxon>
        <taxon>Monogenea</taxon>
        <taxon>Monopisthocotylea</taxon>
        <taxon>Dactylogyridea</taxon>
        <taxon>Ancyrocephalidae</taxon>
        <taxon>Cichlidogyrus</taxon>
    </lineage>
</organism>
<protein>
    <submittedName>
        <fullName evidence="2">Uncharacterized protein</fullName>
    </submittedName>
</protein>
<feature type="compositionally biased region" description="Polar residues" evidence="1">
    <location>
        <begin position="256"/>
        <end position="274"/>
    </location>
</feature>
<dbReference type="AlphaFoldDB" id="A0ABD2Q5A6"/>
<gene>
    <name evidence="2" type="ORF">Ciccas_006670</name>
</gene>
<feature type="region of interest" description="Disordered" evidence="1">
    <location>
        <begin position="233"/>
        <end position="274"/>
    </location>
</feature>
<dbReference type="SUPFAM" id="SSF52374">
    <property type="entry name" value="Nucleotidylyl transferase"/>
    <property type="match status" value="1"/>
</dbReference>
<dbReference type="EMBL" id="JBJKFK010000925">
    <property type="protein sequence ID" value="KAL3314710.1"/>
    <property type="molecule type" value="Genomic_DNA"/>
</dbReference>
<dbReference type="Proteomes" id="UP001626550">
    <property type="component" value="Unassembled WGS sequence"/>
</dbReference>
<keyword evidence="3" id="KW-1185">Reference proteome</keyword>
<dbReference type="Gene3D" id="3.40.50.620">
    <property type="entry name" value="HUPs"/>
    <property type="match status" value="1"/>
</dbReference>
<accession>A0ABD2Q5A6</accession>
<reference evidence="2 3" key="1">
    <citation type="submission" date="2024-11" db="EMBL/GenBank/DDBJ databases">
        <title>Adaptive evolution of stress response genes in parasites aligns with host niche diversity.</title>
        <authorList>
            <person name="Hahn C."/>
            <person name="Resl P."/>
        </authorList>
    </citation>
    <scope>NUCLEOTIDE SEQUENCE [LARGE SCALE GENOMIC DNA]</scope>
    <source>
        <strain evidence="2">EGGRZ-B1_66</strain>
        <tissue evidence="2">Body</tissue>
    </source>
</reference>
<feature type="compositionally biased region" description="Basic and acidic residues" evidence="1">
    <location>
        <begin position="245"/>
        <end position="254"/>
    </location>
</feature>
<name>A0ABD2Q5A6_9PLAT</name>
<comment type="caution">
    <text evidence="2">The sequence shown here is derived from an EMBL/GenBank/DDBJ whole genome shotgun (WGS) entry which is preliminary data.</text>
</comment>
<dbReference type="InterPro" id="IPR014729">
    <property type="entry name" value="Rossmann-like_a/b/a_fold"/>
</dbReference>
<feature type="region of interest" description="Disordered" evidence="1">
    <location>
        <begin position="65"/>
        <end position="86"/>
    </location>
</feature>
<sequence length="352" mass="38862">MASEYSANGLSATVVRRALSRGQSVRYLVPDAALEEIYASGLYGSKNRHQMLANGEFEMQPFVHSPPVPPQSSEFTTKHNRGRSEFQSSEAIKHELQLNTASGTICIPVTINISKNGLGGVPQFASSTGTHVDKTVQTRLTALPKMQAPLALRRIKSQVLLDPEIGLHSAGSAFDARGIGQRIGVMEEVLDSSLRPAEETDASATAILPLIRQCHRCGSQRVRLILVERPSTLPDESTRQRSTMHKTEDKKLSKGSDVSQRASSKLRSRQISVDTQLEEPMRYRQPLSAPRMMEPSKSGAVHYTQDIDRNILNSIITPESLSTLMQDHKKSLQARDLAYKYVSNQLFISVLS</sequence>
<evidence type="ECO:0000313" key="2">
    <source>
        <dbReference type="EMBL" id="KAL3314710.1"/>
    </source>
</evidence>
<proteinExistence type="predicted"/>
<evidence type="ECO:0000256" key="1">
    <source>
        <dbReference type="SAM" id="MobiDB-lite"/>
    </source>
</evidence>
<evidence type="ECO:0000313" key="3">
    <source>
        <dbReference type="Proteomes" id="UP001626550"/>
    </source>
</evidence>